<dbReference type="EMBL" id="UOEG01000205">
    <property type="protein sequence ID" value="VAW00325.1"/>
    <property type="molecule type" value="Genomic_DNA"/>
</dbReference>
<feature type="transmembrane region" description="Helical" evidence="1">
    <location>
        <begin position="78"/>
        <end position="96"/>
    </location>
</feature>
<feature type="transmembrane region" description="Helical" evidence="1">
    <location>
        <begin position="132"/>
        <end position="154"/>
    </location>
</feature>
<sequence length="187" mass="20392">MTHETETTVLSFKFDHAFAKRFKKYSVITGILLMIIGLAGAIVPQMMSLVITVFTGWMLVTGGFLTAYLAFLGRGKSMIAFLKPILLIITGSIFIYDPLAGLAVIALMLTFYLLLDAFGGFGLAYDMYPMHGWGWMAINGLMSFILAVILFAGWPLTSPLLVGLFVGISLFFDGIALVVIGLMAEKN</sequence>
<proteinExistence type="predicted"/>
<keyword evidence="1" id="KW-1133">Transmembrane helix</keyword>
<evidence type="ECO:0000256" key="1">
    <source>
        <dbReference type="SAM" id="Phobius"/>
    </source>
</evidence>
<keyword evidence="1" id="KW-0472">Membrane</keyword>
<feature type="transmembrane region" description="Helical" evidence="1">
    <location>
        <begin position="25"/>
        <end position="43"/>
    </location>
</feature>
<feature type="transmembrane region" description="Helical" evidence="1">
    <location>
        <begin position="160"/>
        <end position="184"/>
    </location>
</feature>
<protein>
    <recommendedName>
        <fullName evidence="3">Acid-resistance membrane protein</fullName>
    </recommendedName>
</protein>
<dbReference type="PANTHER" id="PTHR34989">
    <property type="entry name" value="PROTEIN HDED"/>
    <property type="match status" value="1"/>
</dbReference>
<feature type="transmembrane region" description="Helical" evidence="1">
    <location>
        <begin position="49"/>
        <end position="71"/>
    </location>
</feature>
<organism evidence="2">
    <name type="scientific">hydrothermal vent metagenome</name>
    <dbReference type="NCBI Taxonomy" id="652676"/>
    <lineage>
        <taxon>unclassified sequences</taxon>
        <taxon>metagenomes</taxon>
        <taxon>ecological metagenomes</taxon>
    </lineage>
</organism>
<dbReference type="AlphaFoldDB" id="A0A3B0S257"/>
<dbReference type="Pfam" id="PF03729">
    <property type="entry name" value="DUF308"/>
    <property type="match status" value="2"/>
</dbReference>
<name>A0A3B0S257_9ZZZZ</name>
<accession>A0A3B0S257</accession>
<feature type="transmembrane region" description="Helical" evidence="1">
    <location>
        <begin position="102"/>
        <end position="125"/>
    </location>
</feature>
<gene>
    <name evidence="2" type="ORF">MNBD_ALPHA07-848</name>
</gene>
<reference evidence="2" key="1">
    <citation type="submission" date="2018-06" db="EMBL/GenBank/DDBJ databases">
        <authorList>
            <person name="Zhirakovskaya E."/>
        </authorList>
    </citation>
    <scope>NUCLEOTIDE SEQUENCE</scope>
</reference>
<dbReference type="PANTHER" id="PTHR34989:SF1">
    <property type="entry name" value="PROTEIN HDED"/>
    <property type="match status" value="1"/>
</dbReference>
<dbReference type="InterPro" id="IPR052712">
    <property type="entry name" value="Acid_resist_chaperone_HdeD"/>
</dbReference>
<keyword evidence="1" id="KW-0812">Transmembrane</keyword>
<evidence type="ECO:0008006" key="3">
    <source>
        <dbReference type="Google" id="ProtNLM"/>
    </source>
</evidence>
<dbReference type="InterPro" id="IPR005325">
    <property type="entry name" value="DUF308_memb"/>
</dbReference>
<evidence type="ECO:0000313" key="2">
    <source>
        <dbReference type="EMBL" id="VAW00325.1"/>
    </source>
</evidence>
<dbReference type="GO" id="GO:0005886">
    <property type="term" value="C:plasma membrane"/>
    <property type="evidence" value="ECO:0007669"/>
    <property type="project" value="TreeGrafter"/>
</dbReference>